<dbReference type="InterPro" id="IPR008979">
    <property type="entry name" value="Galactose-bd-like_sf"/>
</dbReference>
<sequence>MFILNRNVGSFICRNCSKRAFHTSPILTTFWERDDKGGYRDESKLPQLKDRLREGLKELKHEVGLWSEELKERFENDPILTYRPGEVDVQWQFGTEDSLKKWLVTSDSDNNEGFSKSSLTLTKEGKGLFSGNLDMRIPKDGRVKRAGYCNMKTLRVRKSFKREAHIDWTAYNMLVMRVRGDGRSYLLNIHAKGYYDLTWNDMYHYVLFTRGGPYWQVARIPFSKFYFGSKGRIQDRQVSVPLDRVASFGITAGERYGGDFHLEIDYIGVEFDPNHREEFAYEMYRTAKGIASV</sequence>
<proteinExistence type="inferred from homology"/>
<evidence type="ECO:0000256" key="2">
    <source>
        <dbReference type="ARBA" id="ARBA00007884"/>
    </source>
</evidence>
<evidence type="ECO:0000256" key="4">
    <source>
        <dbReference type="ARBA" id="ARBA00023186"/>
    </source>
</evidence>
<accession>A0A9P0D5A9</accession>
<dbReference type="InterPro" id="IPR013857">
    <property type="entry name" value="NADH-UbQ_OxRdtase-assoc_prot30"/>
</dbReference>
<comment type="similarity">
    <text evidence="2">Belongs to the CIA30 family.</text>
</comment>
<evidence type="ECO:0000259" key="5">
    <source>
        <dbReference type="Pfam" id="PF08547"/>
    </source>
</evidence>
<evidence type="ECO:0000256" key="3">
    <source>
        <dbReference type="ARBA" id="ARBA00023128"/>
    </source>
</evidence>
<keyword evidence="7" id="KW-1185">Reference proteome</keyword>
<dbReference type="PANTHER" id="PTHR13194">
    <property type="entry name" value="COMPLEX I INTERMEDIATE-ASSOCIATED PROTEIN 30"/>
    <property type="match status" value="1"/>
</dbReference>
<dbReference type="EMBL" id="OV651818">
    <property type="protein sequence ID" value="CAH1112224.1"/>
    <property type="molecule type" value="Genomic_DNA"/>
</dbReference>
<evidence type="ECO:0000256" key="1">
    <source>
        <dbReference type="ARBA" id="ARBA00004173"/>
    </source>
</evidence>
<evidence type="ECO:0000313" key="7">
    <source>
        <dbReference type="Proteomes" id="UP001153636"/>
    </source>
</evidence>
<keyword evidence="3" id="KW-0496">Mitochondrion</keyword>
<dbReference type="PANTHER" id="PTHR13194:SF18">
    <property type="entry name" value="COMPLEX I INTERMEDIATE-ASSOCIATED PROTEIN 30, MITOCHONDRIAL"/>
    <property type="match status" value="1"/>
</dbReference>
<dbReference type="GO" id="GO:0005739">
    <property type="term" value="C:mitochondrion"/>
    <property type="evidence" value="ECO:0007669"/>
    <property type="project" value="UniProtKB-SubCell"/>
</dbReference>
<evidence type="ECO:0000313" key="6">
    <source>
        <dbReference type="EMBL" id="CAH1112224.1"/>
    </source>
</evidence>
<protein>
    <recommendedName>
        <fullName evidence="5">NADH:ubiquinone oxidoreductase intermediate-associated protein 30 domain-containing protein</fullName>
    </recommendedName>
</protein>
<dbReference type="AlphaFoldDB" id="A0A9P0D5A9"/>
<keyword evidence="4" id="KW-0143">Chaperone</keyword>
<name>A0A9P0D5A9_9CUCU</name>
<dbReference type="GO" id="GO:0006120">
    <property type="term" value="P:mitochondrial electron transport, NADH to ubiquinone"/>
    <property type="evidence" value="ECO:0007669"/>
    <property type="project" value="TreeGrafter"/>
</dbReference>
<dbReference type="OrthoDB" id="42561at2759"/>
<dbReference type="SUPFAM" id="SSF49785">
    <property type="entry name" value="Galactose-binding domain-like"/>
    <property type="match status" value="1"/>
</dbReference>
<dbReference type="Pfam" id="PF08547">
    <property type="entry name" value="CIA30"/>
    <property type="match status" value="1"/>
</dbReference>
<reference evidence="6" key="1">
    <citation type="submission" date="2022-01" db="EMBL/GenBank/DDBJ databases">
        <authorList>
            <person name="King R."/>
        </authorList>
    </citation>
    <scope>NUCLEOTIDE SEQUENCE</scope>
</reference>
<feature type="domain" description="NADH:ubiquinone oxidoreductase intermediate-associated protein 30" evidence="5">
    <location>
        <begin position="91"/>
        <end position="264"/>
    </location>
</feature>
<organism evidence="6 7">
    <name type="scientific">Psylliodes chrysocephalus</name>
    <dbReference type="NCBI Taxonomy" id="3402493"/>
    <lineage>
        <taxon>Eukaryota</taxon>
        <taxon>Metazoa</taxon>
        <taxon>Ecdysozoa</taxon>
        <taxon>Arthropoda</taxon>
        <taxon>Hexapoda</taxon>
        <taxon>Insecta</taxon>
        <taxon>Pterygota</taxon>
        <taxon>Neoptera</taxon>
        <taxon>Endopterygota</taxon>
        <taxon>Coleoptera</taxon>
        <taxon>Polyphaga</taxon>
        <taxon>Cucujiformia</taxon>
        <taxon>Chrysomeloidea</taxon>
        <taxon>Chrysomelidae</taxon>
        <taxon>Galerucinae</taxon>
        <taxon>Alticini</taxon>
        <taxon>Psylliodes</taxon>
    </lineage>
</organism>
<gene>
    <name evidence="6" type="ORF">PSYICH_LOCUS11872</name>
</gene>
<dbReference type="GO" id="GO:0032981">
    <property type="term" value="P:mitochondrial respiratory chain complex I assembly"/>
    <property type="evidence" value="ECO:0007669"/>
    <property type="project" value="TreeGrafter"/>
</dbReference>
<comment type="subcellular location">
    <subcellularLocation>
        <location evidence="1">Mitochondrion</location>
    </subcellularLocation>
</comment>
<dbReference type="InterPro" id="IPR039131">
    <property type="entry name" value="NDUFAF1"/>
</dbReference>
<dbReference type="GO" id="GO:0051082">
    <property type="term" value="F:unfolded protein binding"/>
    <property type="evidence" value="ECO:0007669"/>
    <property type="project" value="TreeGrafter"/>
</dbReference>
<dbReference type="Proteomes" id="UP001153636">
    <property type="component" value="Chromosome 6"/>
</dbReference>